<gene>
    <name evidence="2" type="ORF">SAY86_006659</name>
</gene>
<accession>A0AAN7QWC7</accession>
<organism evidence="2 3">
    <name type="scientific">Trapa natans</name>
    <name type="common">Water chestnut</name>
    <dbReference type="NCBI Taxonomy" id="22666"/>
    <lineage>
        <taxon>Eukaryota</taxon>
        <taxon>Viridiplantae</taxon>
        <taxon>Streptophyta</taxon>
        <taxon>Embryophyta</taxon>
        <taxon>Tracheophyta</taxon>
        <taxon>Spermatophyta</taxon>
        <taxon>Magnoliopsida</taxon>
        <taxon>eudicotyledons</taxon>
        <taxon>Gunneridae</taxon>
        <taxon>Pentapetalae</taxon>
        <taxon>rosids</taxon>
        <taxon>malvids</taxon>
        <taxon>Myrtales</taxon>
        <taxon>Lythraceae</taxon>
        <taxon>Trapa</taxon>
    </lineage>
</organism>
<keyword evidence="3" id="KW-1185">Reference proteome</keyword>
<evidence type="ECO:0000256" key="1">
    <source>
        <dbReference type="SAM" id="Phobius"/>
    </source>
</evidence>
<keyword evidence="1" id="KW-1133">Transmembrane helix</keyword>
<reference evidence="2 3" key="1">
    <citation type="journal article" date="2023" name="Hortic Res">
        <title>Pangenome of water caltrop reveals structural variations and asymmetric subgenome divergence after allopolyploidization.</title>
        <authorList>
            <person name="Zhang X."/>
            <person name="Chen Y."/>
            <person name="Wang L."/>
            <person name="Yuan Y."/>
            <person name="Fang M."/>
            <person name="Shi L."/>
            <person name="Lu R."/>
            <person name="Comes H.P."/>
            <person name="Ma Y."/>
            <person name="Chen Y."/>
            <person name="Huang G."/>
            <person name="Zhou Y."/>
            <person name="Zheng Z."/>
            <person name="Qiu Y."/>
        </authorList>
    </citation>
    <scope>NUCLEOTIDE SEQUENCE [LARGE SCALE GENOMIC DNA]</scope>
    <source>
        <strain evidence="2">F231</strain>
    </source>
</reference>
<dbReference type="Proteomes" id="UP001346149">
    <property type="component" value="Unassembled WGS sequence"/>
</dbReference>
<dbReference type="EMBL" id="JAXQNO010000017">
    <property type="protein sequence ID" value="KAK4779131.1"/>
    <property type="molecule type" value="Genomic_DNA"/>
</dbReference>
<sequence>MSFSPTASHPTLLPALFDLFLPCLAELGTESRIIILILLGILLKSDLIWVLVKKIHDKIIEFEEIDLLVEKERQQLDQLMLSFYKNTGSKSEECVEENTRSG</sequence>
<protein>
    <submittedName>
        <fullName evidence="2">Uncharacterized protein</fullName>
    </submittedName>
</protein>
<feature type="transmembrane region" description="Helical" evidence="1">
    <location>
        <begin position="35"/>
        <end position="52"/>
    </location>
</feature>
<keyword evidence="1" id="KW-0472">Membrane</keyword>
<evidence type="ECO:0000313" key="3">
    <source>
        <dbReference type="Proteomes" id="UP001346149"/>
    </source>
</evidence>
<keyword evidence="1" id="KW-0812">Transmembrane</keyword>
<name>A0AAN7QWC7_TRANT</name>
<comment type="caution">
    <text evidence="2">The sequence shown here is derived from an EMBL/GenBank/DDBJ whole genome shotgun (WGS) entry which is preliminary data.</text>
</comment>
<proteinExistence type="predicted"/>
<evidence type="ECO:0000313" key="2">
    <source>
        <dbReference type="EMBL" id="KAK4779131.1"/>
    </source>
</evidence>
<dbReference type="AlphaFoldDB" id="A0AAN7QWC7"/>